<accession>A0A397HEK7</accession>
<evidence type="ECO:0000313" key="2">
    <source>
        <dbReference type="Proteomes" id="UP000215289"/>
    </source>
</evidence>
<sequence>MFGLKKSAELTCEQARQIVDEIAQRNGIITDEDLAATPPAVIKALHRVRNQLGRLRHPWTPNDTPDVRRDVVFHLISSACSLHYNWANKQGKEPYFSLDVSPDRMIIDTNDDGCLESDIVRLSEGGTSFLQNARTNSLYGEVLLSTFRIAREAHVQSGPFSFALGTRSPGDRLGFTTPVNKDPASLPNGVRTRIILYPSLPSGFDKLVHEFKDIANNGFVLLDPDDTRQPVCKRFVFIARLEIFQIAHLTYEFEVRDGMLEVTKTHPGLFTSSLRSTERFLLYKPTIPSLLFGKMALLFPIDQDSWLVRRSRKAYHIVGPFAFPIGGEEFSFVVCATVTKFKPVSDADIDTSTLLQNCVINCFCDAVSFFQNHSMSYQWVQHIPKQNSVSPGWHKTVQGLIANLRVAPVFQSQEGVLKSLSSLRYLSAEHYGADNEPLFGASDDEHYLSTKYSDYLDFLKPLGLQVVSDHEVLERLNPILTKPSRVLPSSDVRKERLSLILRLLIVWLKRDPNNTLAIEIRNIPLIELSKGTFVRGADLNLTRSEADLAFAKDAVYFPTDTNGNDIPKCLDILTVSEEAARDNDQKELFRLLGVRRASPELVMGLISDHSHATSFVLIARNLVADFMHILCYVYDSCAKEDRLKTPCLMVFDEQCLRRPLSDHFNAIISHHPDILVGILERYWDTYGTEIKEEPLIASAIKGAKVPTSNGLARLAECYFPIPEFCDLVEAVSTTLNINFLKLPGTWGMDSEKEWGFLRELGVSGGGAATFVKVVKDRLLSTMTLEDAKPHFLEIYGWVSETLFDDDLCCYDELRGFFDDEKTVYIPNSGDCAKLVCLDQCVWSGPSWLRTVYALALHEEYASDSTIRDLFRHTLDVRNADWGTYIAELMHLQDVGVGLIEETRRIYQAILEDIEDEEDWNSLRTQFQRYKMIYVPGSKQWYAPQQCIWASFSTGDKMGISNVYPDMKSFFVEKLKVQPPSIPSYVSRIQLLCEDKGSVAEVIEILYHINNLEPTMSDLDRLKLINFLPIEGTEEEFYWGSVTSDFFIIDRDGWPILFYGKVPTVQFRLAEVRELAPLLKSLGLENRFISICAARKTSISEMPSQTSLLLTTDFRQRSSGLSRCVAQYNGGNVSAARELYNTFRKAVIYETEHIVGKCTLISLSGSSTSLQTYSRLHMEYLNGKLTIFVPRDEKERLICYATQLPESLITSLEIKHPAAHGILATVLQVPVEIVDGILEIHGIPEVSDLDPVSPVIIDDSESDYEDALEEVFVPRASIAWGGKDQLPASEQSELQLVLRSKDMDITEYRSHSDRQGMMVKNHADG</sequence>
<reference evidence="1 2" key="1">
    <citation type="submission" date="2018-08" db="EMBL/GenBank/DDBJ databases">
        <title>Draft genome sequences of two Aspergillus turcosus clinical strains isolated from bronchoalveolar lavage fluid: one azole-susceptible and the other azole-resistant.</title>
        <authorList>
            <person name="Parent-Michaud M."/>
            <person name="Dufresne P.J."/>
            <person name="Fournier E."/>
            <person name="Martineau C."/>
            <person name="Moreira S."/>
            <person name="Perkins V."/>
            <person name="De Repentigny L."/>
            <person name="Dufresne S.F."/>
        </authorList>
    </citation>
    <scope>NUCLEOTIDE SEQUENCE [LARGE SCALE GENOMIC DNA]</scope>
    <source>
        <strain evidence="1">HMR AF 1038</strain>
    </source>
</reference>
<comment type="caution">
    <text evidence="1">The sequence shown here is derived from an EMBL/GenBank/DDBJ whole genome shotgun (WGS) entry which is preliminary data.</text>
</comment>
<dbReference type="Proteomes" id="UP000215289">
    <property type="component" value="Unassembled WGS sequence"/>
</dbReference>
<keyword evidence="2" id="KW-1185">Reference proteome</keyword>
<evidence type="ECO:0000313" key="1">
    <source>
        <dbReference type="EMBL" id="RLM00226.1"/>
    </source>
</evidence>
<name>A0A397HEK7_9EURO</name>
<proteinExistence type="predicted"/>
<dbReference type="EMBL" id="NIDN02000018">
    <property type="protein sequence ID" value="RLM00226.1"/>
    <property type="molecule type" value="Genomic_DNA"/>
</dbReference>
<dbReference type="STRING" id="1245748.A0A397HEK7"/>
<dbReference type="OrthoDB" id="1262810at2759"/>
<organism evidence="1 2">
    <name type="scientific">Aspergillus turcosus</name>
    <dbReference type="NCBI Taxonomy" id="1245748"/>
    <lineage>
        <taxon>Eukaryota</taxon>
        <taxon>Fungi</taxon>
        <taxon>Dikarya</taxon>
        <taxon>Ascomycota</taxon>
        <taxon>Pezizomycotina</taxon>
        <taxon>Eurotiomycetes</taxon>
        <taxon>Eurotiomycetidae</taxon>
        <taxon>Eurotiales</taxon>
        <taxon>Aspergillaceae</taxon>
        <taxon>Aspergillus</taxon>
        <taxon>Aspergillus subgen. Fumigati</taxon>
    </lineage>
</organism>
<gene>
    <name evidence="1" type="ORF">CFD26_106806</name>
</gene>
<protein>
    <submittedName>
        <fullName evidence="1">Uncharacterized protein</fullName>
    </submittedName>
</protein>